<dbReference type="EMBL" id="MLAK01000743">
    <property type="protein sequence ID" value="OHT05880.1"/>
    <property type="molecule type" value="Genomic_DNA"/>
</dbReference>
<dbReference type="AlphaFoldDB" id="A0A1J4K4U4"/>
<feature type="region of interest" description="Disordered" evidence="1">
    <location>
        <begin position="705"/>
        <end position="728"/>
    </location>
</feature>
<proteinExistence type="predicted"/>
<feature type="region of interest" description="Disordered" evidence="1">
    <location>
        <begin position="1"/>
        <end position="121"/>
    </location>
</feature>
<feature type="compositionally biased region" description="Low complexity" evidence="1">
    <location>
        <begin position="325"/>
        <end position="344"/>
    </location>
</feature>
<evidence type="ECO:0000313" key="2">
    <source>
        <dbReference type="EMBL" id="OHT05880.1"/>
    </source>
</evidence>
<reference evidence="2" key="1">
    <citation type="submission" date="2016-10" db="EMBL/GenBank/DDBJ databases">
        <authorList>
            <person name="Benchimol M."/>
            <person name="Almeida L.G."/>
            <person name="Vasconcelos A.T."/>
            <person name="Perreira-Neves A."/>
            <person name="Rosa I.A."/>
            <person name="Tasca T."/>
            <person name="Bogo M.R."/>
            <person name="de Souza W."/>
        </authorList>
    </citation>
    <scope>NUCLEOTIDE SEQUENCE [LARGE SCALE GENOMIC DNA]</scope>
    <source>
        <strain evidence="2">K</strain>
    </source>
</reference>
<dbReference type="Proteomes" id="UP000179807">
    <property type="component" value="Unassembled WGS sequence"/>
</dbReference>
<gene>
    <name evidence="2" type="ORF">TRFO_26235</name>
</gene>
<feature type="compositionally biased region" description="Low complexity" evidence="1">
    <location>
        <begin position="9"/>
        <end position="27"/>
    </location>
</feature>
<dbReference type="VEuPathDB" id="TrichDB:TRFO_26235"/>
<name>A0A1J4K4U4_9EUKA</name>
<comment type="caution">
    <text evidence="2">The sequence shown here is derived from an EMBL/GenBank/DDBJ whole genome shotgun (WGS) entry which is preliminary data.</text>
</comment>
<organism evidence="2 3">
    <name type="scientific">Tritrichomonas foetus</name>
    <dbReference type="NCBI Taxonomy" id="1144522"/>
    <lineage>
        <taxon>Eukaryota</taxon>
        <taxon>Metamonada</taxon>
        <taxon>Parabasalia</taxon>
        <taxon>Tritrichomonadida</taxon>
        <taxon>Tritrichomonadidae</taxon>
        <taxon>Tritrichomonas</taxon>
    </lineage>
</organism>
<dbReference type="GeneID" id="94839533"/>
<evidence type="ECO:0000313" key="3">
    <source>
        <dbReference type="Proteomes" id="UP000179807"/>
    </source>
</evidence>
<feature type="compositionally biased region" description="Basic and acidic residues" evidence="1">
    <location>
        <begin position="705"/>
        <end position="716"/>
    </location>
</feature>
<feature type="compositionally biased region" description="Basic residues" evidence="1">
    <location>
        <begin position="345"/>
        <end position="358"/>
    </location>
</feature>
<dbReference type="RefSeq" id="XP_068359016.1">
    <property type="nucleotide sequence ID" value="XM_068504829.1"/>
</dbReference>
<feature type="compositionally biased region" description="Low complexity" evidence="1">
    <location>
        <begin position="35"/>
        <end position="64"/>
    </location>
</feature>
<evidence type="ECO:0000256" key="1">
    <source>
        <dbReference type="SAM" id="MobiDB-lite"/>
    </source>
</evidence>
<keyword evidence="3" id="KW-1185">Reference proteome</keyword>
<protein>
    <submittedName>
        <fullName evidence="2">Uncharacterized protein</fullName>
    </submittedName>
</protein>
<accession>A0A1J4K4U4</accession>
<sequence length="728" mass="82135">MKKSDEGEFFVSSSSDYSSKFDFSSTTSDDDDTTSKPAVSVARSSSQQTSKSFFAKSSSSTKSSSPKRSKSSQNGIKPEDDEYVQSKKSRKKTPPQKPPPSEDDTDFSFGEFSPPQRRTPHLRSCNLLKKESDFIRDEAEMKFSIEKAISNKSHEPKKEEPKKIHLKNDFIDTGPPPPNFTSLFNEKSNHKFVRISMKSKINDSKIDWAIQIAKQLELKESLHQENVFLPSVGNSDFKKIIFNVENNLSKRINRILPITENYLLPSIEPELNESTFSSDSSDFAESNLDNFFTTSQIHANESISNSQMKIDENLKNIKKFNRAPNSSSKLNQNQKSNKRSGNSVKNKKVNKNVKRNMNRNKGEDINSDMSLMKLNNQNDLSIPNIVSSQFSYLPYSNFVCQNSIEQTSCEIPMNSNNETNLNNSDQSNESIFIQGSFSNSNYLNYFHNNDSNVPNNTSNSVDNLINSQSNLVNNQNNLVNNQSNLVNNQSNLVYNQSNLVYNQNNPVNNQSNLVYNQSNPVNNQSNLVYNQNNPVNNQSNLVYNQSNLVYNQNNLVNNQSNLVYNQSNLVYNQNNLVNNQSNLVNNQNNLVNYQNSLGNNLNTLLINPSTLVNSQVHLMNSPSNTVVNKPLLIGTTSVQNVANSQKTISNRDILHSIPKQMNNPNVSVQINRYNVIPISRNNSIPINRHKVVSFSQGNSNATVINKKEAENEKESMKAFPSDQKNTDL</sequence>
<feature type="region of interest" description="Disordered" evidence="1">
    <location>
        <begin position="319"/>
        <end position="365"/>
    </location>
</feature>